<dbReference type="PANTHER" id="PTHR43537">
    <property type="entry name" value="TRANSCRIPTIONAL REGULATOR, GNTR FAMILY"/>
    <property type="match status" value="1"/>
</dbReference>
<dbReference type="PRINTS" id="PR00035">
    <property type="entry name" value="HTHGNTR"/>
</dbReference>
<dbReference type="Gene3D" id="1.20.120.530">
    <property type="entry name" value="GntR ligand-binding domain-like"/>
    <property type="match status" value="1"/>
</dbReference>
<dbReference type="Gene3D" id="1.10.10.10">
    <property type="entry name" value="Winged helix-like DNA-binding domain superfamily/Winged helix DNA-binding domain"/>
    <property type="match status" value="1"/>
</dbReference>
<evidence type="ECO:0000256" key="2">
    <source>
        <dbReference type="ARBA" id="ARBA00023125"/>
    </source>
</evidence>
<evidence type="ECO:0000259" key="4">
    <source>
        <dbReference type="PROSITE" id="PS50949"/>
    </source>
</evidence>
<dbReference type="OrthoDB" id="4535513at2"/>
<evidence type="ECO:0000313" key="5">
    <source>
        <dbReference type="EMBL" id="TMR42187.1"/>
    </source>
</evidence>
<dbReference type="SUPFAM" id="SSF46785">
    <property type="entry name" value="Winged helix' DNA-binding domain"/>
    <property type="match status" value="1"/>
</dbReference>
<dbReference type="Pfam" id="PF00392">
    <property type="entry name" value="GntR"/>
    <property type="match status" value="1"/>
</dbReference>
<keyword evidence="2" id="KW-0238">DNA-binding</keyword>
<dbReference type="PROSITE" id="PS50949">
    <property type="entry name" value="HTH_GNTR"/>
    <property type="match status" value="1"/>
</dbReference>
<dbReference type="SMART" id="SM00895">
    <property type="entry name" value="FCD"/>
    <property type="match status" value="1"/>
</dbReference>
<keyword evidence="3" id="KW-0804">Transcription</keyword>
<dbReference type="RefSeq" id="WP_138632982.1">
    <property type="nucleotide sequence ID" value="NZ_JASWDG010000118.1"/>
</dbReference>
<name>A0A5S4HAK1_9ACTN</name>
<evidence type="ECO:0000256" key="3">
    <source>
        <dbReference type="ARBA" id="ARBA00023163"/>
    </source>
</evidence>
<evidence type="ECO:0000313" key="6">
    <source>
        <dbReference type="Proteomes" id="UP000305238"/>
    </source>
</evidence>
<keyword evidence="6" id="KW-1185">Reference proteome</keyword>
<accession>A0A5S4HAK1</accession>
<dbReference type="GO" id="GO:0003700">
    <property type="term" value="F:DNA-binding transcription factor activity"/>
    <property type="evidence" value="ECO:0007669"/>
    <property type="project" value="InterPro"/>
</dbReference>
<dbReference type="InterPro" id="IPR011711">
    <property type="entry name" value="GntR_C"/>
</dbReference>
<proteinExistence type="predicted"/>
<dbReference type="InterPro" id="IPR008920">
    <property type="entry name" value="TF_FadR/GntR_C"/>
</dbReference>
<dbReference type="Pfam" id="PF07729">
    <property type="entry name" value="FCD"/>
    <property type="match status" value="1"/>
</dbReference>
<dbReference type="SMART" id="SM00345">
    <property type="entry name" value="HTH_GNTR"/>
    <property type="match status" value="1"/>
</dbReference>
<dbReference type="CDD" id="cd07377">
    <property type="entry name" value="WHTH_GntR"/>
    <property type="match status" value="1"/>
</dbReference>
<dbReference type="GO" id="GO:0003677">
    <property type="term" value="F:DNA binding"/>
    <property type="evidence" value="ECO:0007669"/>
    <property type="project" value="UniProtKB-KW"/>
</dbReference>
<reference evidence="5 6" key="1">
    <citation type="submission" date="2019-05" db="EMBL/GenBank/DDBJ databases">
        <title>Draft genome sequence of Actinomadura geliboluensis A8036.</title>
        <authorList>
            <person name="Saricaoglu S."/>
            <person name="Isik K."/>
        </authorList>
    </citation>
    <scope>NUCLEOTIDE SEQUENCE [LARGE SCALE GENOMIC DNA]</scope>
    <source>
        <strain evidence="5 6">A8036</strain>
    </source>
</reference>
<feature type="domain" description="HTH gntR-type" evidence="4">
    <location>
        <begin position="14"/>
        <end position="84"/>
    </location>
</feature>
<dbReference type="EMBL" id="VCKZ01000005">
    <property type="protein sequence ID" value="TMR42187.1"/>
    <property type="molecule type" value="Genomic_DNA"/>
</dbReference>
<evidence type="ECO:0000256" key="1">
    <source>
        <dbReference type="ARBA" id="ARBA00023015"/>
    </source>
</evidence>
<organism evidence="5 6">
    <name type="scientific">Actinomadura geliboluensis</name>
    <dbReference type="NCBI Taxonomy" id="882440"/>
    <lineage>
        <taxon>Bacteria</taxon>
        <taxon>Bacillati</taxon>
        <taxon>Actinomycetota</taxon>
        <taxon>Actinomycetes</taxon>
        <taxon>Streptosporangiales</taxon>
        <taxon>Thermomonosporaceae</taxon>
        <taxon>Actinomadura</taxon>
    </lineage>
</organism>
<gene>
    <name evidence="5" type="ORF">ETD96_01860</name>
</gene>
<dbReference type="InterPro" id="IPR000524">
    <property type="entry name" value="Tscrpt_reg_HTH_GntR"/>
</dbReference>
<dbReference type="Proteomes" id="UP000305238">
    <property type="component" value="Unassembled WGS sequence"/>
</dbReference>
<dbReference type="AlphaFoldDB" id="A0A5S4HAK1"/>
<dbReference type="InterPro" id="IPR036388">
    <property type="entry name" value="WH-like_DNA-bd_sf"/>
</dbReference>
<dbReference type="InterPro" id="IPR036390">
    <property type="entry name" value="WH_DNA-bd_sf"/>
</dbReference>
<protein>
    <submittedName>
        <fullName evidence="5">FadR family transcriptional regulator</fullName>
    </submittedName>
</protein>
<sequence length="246" mass="27152">MTVERPSDRPPAPVPAYAGIAAQLRDRIIAGEFRPGDRLPIEPELSAEHGVSRSTVREALRLLASQNLITTTRGVAGGSFVAYPQPDQITEYLATSLNLLTLDTQITVDQLLEIREMLEVPAAGLAAVRGTDEGRAELRGSLFDPSALDPAEIFAPNRHFHAVLLKMAGNPFLEVVTQPVFRVLNERFLRENAPTRFWYGVDHDHRAILDRIEAGDEAGAREACHAHLENLRETYTTIDRTRLAGS</sequence>
<dbReference type="SUPFAM" id="SSF48008">
    <property type="entry name" value="GntR ligand-binding domain-like"/>
    <property type="match status" value="1"/>
</dbReference>
<dbReference type="PANTHER" id="PTHR43537:SF5">
    <property type="entry name" value="UXU OPERON TRANSCRIPTIONAL REGULATOR"/>
    <property type="match status" value="1"/>
</dbReference>
<comment type="caution">
    <text evidence="5">The sequence shown here is derived from an EMBL/GenBank/DDBJ whole genome shotgun (WGS) entry which is preliminary data.</text>
</comment>
<keyword evidence="1" id="KW-0805">Transcription regulation</keyword>